<dbReference type="Gene3D" id="3.30.420.10">
    <property type="entry name" value="Ribonuclease H-like superfamily/Ribonuclease H"/>
    <property type="match status" value="1"/>
</dbReference>
<gene>
    <name evidence="3" type="ORF">ILUMI_01429</name>
</gene>
<dbReference type="EMBL" id="VTPC01000685">
    <property type="protein sequence ID" value="KAF2904747.1"/>
    <property type="molecule type" value="Genomic_DNA"/>
</dbReference>
<evidence type="ECO:0000256" key="1">
    <source>
        <dbReference type="SAM" id="MobiDB-lite"/>
    </source>
</evidence>
<dbReference type="GO" id="GO:0034587">
    <property type="term" value="P:piRNA processing"/>
    <property type="evidence" value="ECO:0007669"/>
    <property type="project" value="TreeGrafter"/>
</dbReference>
<feature type="domain" description="3'-5' exonuclease" evidence="2">
    <location>
        <begin position="126"/>
        <end position="295"/>
    </location>
</feature>
<dbReference type="InterPro" id="IPR002562">
    <property type="entry name" value="3'-5'_exonuclease_dom"/>
</dbReference>
<comment type="caution">
    <text evidence="3">The sequence shown here is derived from an EMBL/GenBank/DDBJ whole genome shotgun (WGS) entry which is preliminary data.</text>
</comment>
<protein>
    <recommendedName>
        <fullName evidence="2">3'-5' exonuclease domain-containing protein</fullName>
    </recommendedName>
</protein>
<dbReference type="InterPro" id="IPR052144">
    <property type="entry name" value="piRNA_biogenesis_EXD1"/>
</dbReference>
<dbReference type="SUPFAM" id="SSF53098">
    <property type="entry name" value="Ribonuclease H-like"/>
    <property type="match status" value="1"/>
</dbReference>
<evidence type="ECO:0000313" key="4">
    <source>
        <dbReference type="Proteomes" id="UP000801492"/>
    </source>
</evidence>
<organism evidence="3 4">
    <name type="scientific">Ignelater luminosus</name>
    <name type="common">Cucubano</name>
    <name type="synonym">Pyrophorus luminosus</name>
    <dbReference type="NCBI Taxonomy" id="2038154"/>
    <lineage>
        <taxon>Eukaryota</taxon>
        <taxon>Metazoa</taxon>
        <taxon>Ecdysozoa</taxon>
        <taxon>Arthropoda</taxon>
        <taxon>Hexapoda</taxon>
        <taxon>Insecta</taxon>
        <taxon>Pterygota</taxon>
        <taxon>Neoptera</taxon>
        <taxon>Endopterygota</taxon>
        <taxon>Coleoptera</taxon>
        <taxon>Polyphaga</taxon>
        <taxon>Elateriformia</taxon>
        <taxon>Elateroidea</taxon>
        <taxon>Elateridae</taxon>
        <taxon>Agrypninae</taxon>
        <taxon>Pyrophorini</taxon>
        <taxon>Ignelater</taxon>
    </lineage>
</organism>
<dbReference type="Proteomes" id="UP000801492">
    <property type="component" value="Unassembled WGS sequence"/>
</dbReference>
<accession>A0A8K0DK62</accession>
<dbReference type="GO" id="GO:0003676">
    <property type="term" value="F:nucleic acid binding"/>
    <property type="evidence" value="ECO:0007669"/>
    <property type="project" value="InterPro"/>
</dbReference>
<feature type="region of interest" description="Disordered" evidence="1">
    <location>
        <begin position="69"/>
        <end position="90"/>
    </location>
</feature>
<dbReference type="GO" id="GO:1990923">
    <property type="term" value="C:PET complex"/>
    <property type="evidence" value="ECO:0007669"/>
    <property type="project" value="TreeGrafter"/>
</dbReference>
<dbReference type="PANTHER" id="PTHR46628">
    <property type="entry name" value="PIRNA BIOGENESIS PROTEIN EXD1"/>
    <property type="match status" value="1"/>
</dbReference>
<evidence type="ECO:0000259" key="2">
    <source>
        <dbReference type="Pfam" id="PF01612"/>
    </source>
</evidence>
<reference evidence="3" key="1">
    <citation type="submission" date="2019-08" db="EMBL/GenBank/DDBJ databases">
        <title>The genome of the North American firefly Photinus pyralis.</title>
        <authorList>
            <consortium name="Photinus pyralis genome working group"/>
            <person name="Fallon T.R."/>
            <person name="Sander Lower S.E."/>
            <person name="Weng J.-K."/>
        </authorList>
    </citation>
    <scope>NUCLEOTIDE SEQUENCE</scope>
    <source>
        <strain evidence="3">TRF0915ILg1</strain>
        <tissue evidence="3">Whole body</tissue>
    </source>
</reference>
<evidence type="ECO:0000313" key="3">
    <source>
        <dbReference type="EMBL" id="KAF2904747.1"/>
    </source>
</evidence>
<dbReference type="AlphaFoldDB" id="A0A8K0DK62"/>
<sequence length="337" mass="39104">MEFNYSRGQRLIVELKDNQIFEGDCLKTAKNRIDLSNVSQYPDGKLLKGNLSFYRSEIESVRVLHQTDDVQDEESTFDPSSPQQKEKKVDSAPRQVIALLKDEYNRLLEMTRNYIYMATVDNRYLDAIEHLNNCETIGVVGIDSKYGRSRRLSLLVLCSWDQVYLFDLLLYRKKGLEPDLEEILKSDKIKKIVHDSRKLADCLWHCHKVRMNNIFDTMVADLTLEKNQTGQAPETTRNISECLGHYLNFPSSLLENALTVTTEEWEERPLLNSRKIKAAQLATFLITLKEKQERMLLKRFYDAVDVFSHLSVNSSGFHLQKAPNNKSDVPDEIKDYL</sequence>
<dbReference type="Pfam" id="PF01612">
    <property type="entry name" value="DNA_pol_A_exo1"/>
    <property type="match status" value="1"/>
</dbReference>
<proteinExistence type="predicted"/>
<dbReference type="GO" id="GO:0008408">
    <property type="term" value="F:3'-5' exonuclease activity"/>
    <property type="evidence" value="ECO:0007669"/>
    <property type="project" value="InterPro"/>
</dbReference>
<dbReference type="InterPro" id="IPR012337">
    <property type="entry name" value="RNaseH-like_sf"/>
</dbReference>
<keyword evidence="4" id="KW-1185">Reference proteome</keyword>
<name>A0A8K0DK62_IGNLU</name>
<dbReference type="OrthoDB" id="26838at2759"/>
<dbReference type="PANTHER" id="PTHR46628:SF1">
    <property type="entry name" value="PIRNA BIOGENESIS PROTEIN EXD1"/>
    <property type="match status" value="1"/>
</dbReference>
<dbReference type="InterPro" id="IPR036397">
    <property type="entry name" value="RNaseH_sf"/>
</dbReference>